<comment type="caution">
    <text evidence="12">The sequence shown here is derived from an EMBL/GenBank/DDBJ whole genome shotgun (WGS) entry which is preliminary data.</text>
</comment>
<feature type="binding site" evidence="10">
    <location>
        <position position="197"/>
    </location>
    <ligand>
        <name>Mn(2+)</name>
        <dbReference type="ChEBI" id="CHEBI:29035"/>
        <label>1</label>
    </ligand>
</feature>
<feature type="binding site" evidence="10">
    <location>
        <position position="167"/>
    </location>
    <ligand>
        <name>substrate</name>
    </ligand>
</feature>
<evidence type="ECO:0000256" key="9">
    <source>
        <dbReference type="ARBA" id="ARBA00023211"/>
    </source>
</evidence>
<dbReference type="NCBIfam" id="TIGR01854">
    <property type="entry name" value="lipid_A_lpxH"/>
    <property type="match status" value="1"/>
</dbReference>
<evidence type="ECO:0000256" key="2">
    <source>
        <dbReference type="ARBA" id="ARBA00022516"/>
    </source>
</evidence>
<feature type="binding site" evidence="10">
    <location>
        <position position="41"/>
    </location>
    <ligand>
        <name>Mn(2+)</name>
        <dbReference type="ChEBI" id="CHEBI:29035"/>
        <label>1</label>
    </ligand>
</feature>
<keyword evidence="3 10" id="KW-0997">Cell inner membrane</keyword>
<dbReference type="GO" id="GO:0030145">
    <property type="term" value="F:manganese ion binding"/>
    <property type="evidence" value="ECO:0007669"/>
    <property type="project" value="UniProtKB-UniRule"/>
</dbReference>
<evidence type="ECO:0000313" key="12">
    <source>
        <dbReference type="EMBL" id="PTU31127.1"/>
    </source>
</evidence>
<dbReference type="Gene3D" id="3.60.21.10">
    <property type="match status" value="1"/>
</dbReference>
<dbReference type="EC" id="3.6.1.54" evidence="10"/>
<dbReference type="GO" id="GO:0019897">
    <property type="term" value="C:extrinsic component of plasma membrane"/>
    <property type="evidence" value="ECO:0007669"/>
    <property type="project" value="UniProtKB-UniRule"/>
</dbReference>
<feature type="binding site" evidence="10">
    <location>
        <position position="160"/>
    </location>
    <ligand>
        <name>substrate</name>
    </ligand>
</feature>
<dbReference type="InterPro" id="IPR043461">
    <property type="entry name" value="LpxH-like"/>
</dbReference>
<protein>
    <recommendedName>
        <fullName evidence="10">UDP-2,3-diacylglucosamine hydrolase</fullName>
        <ecNumber evidence="10">3.6.1.54</ecNumber>
    </recommendedName>
    <alternativeName>
        <fullName evidence="10">UDP-2,3-diacylglucosamine diphosphatase</fullName>
    </alternativeName>
</protein>
<feature type="domain" description="Calcineurin-like phosphoesterase" evidence="11">
    <location>
        <begin position="1"/>
        <end position="199"/>
    </location>
</feature>
<keyword evidence="4 10" id="KW-0441">Lipid A biosynthesis</keyword>
<organism evidence="12 13">
    <name type="scientific">Stenotrophobium rhamnosiphilum</name>
    <dbReference type="NCBI Taxonomy" id="2029166"/>
    <lineage>
        <taxon>Bacteria</taxon>
        <taxon>Pseudomonadati</taxon>
        <taxon>Pseudomonadota</taxon>
        <taxon>Gammaproteobacteria</taxon>
        <taxon>Nevskiales</taxon>
        <taxon>Nevskiaceae</taxon>
        <taxon>Stenotrophobium</taxon>
    </lineage>
</organism>
<feature type="binding site" evidence="10">
    <location>
        <position position="79"/>
    </location>
    <ligand>
        <name>Mn(2+)</name>
        <dbReference type="ChEBI" id="CHEBI:29035"/>
        <label>2</label>
    </ligand>
</feature>
<feature type="binding site" evidence="10">
    <location>
        <position position="10"/>
    </location>
    <ligand>
        <name>Mn(2+)</name>
        <dbReference type="ChEBI" id="CHEBI:29035"/>
        <label>1</label>
    </ligand>
</feature>
<feature type="binding site" evidence="10">
    <location>
        <position position="164"/>
    </location>
    <ligand>
        <name>substrate</name>
    </ligand>
</feature>
<feature type="binding site" evidence="10">
    <location>
        <position position="195"/>
    </location>
    <ligand>
        <name>Mn(2+)</name>
        <dbReference type="ChEBI" id="CHEBI:29035"/>
        <label>2</label>
    </ligand>
</feature>
<feature type="binding site" evidence="10">
    <location>
        <begin position="79"/>
        <end position="80"/>
    </location>
    <ligand>
        <name>substrate</name>
    </ligand>
</feature>
<evidence type="ECO:0000256" key="1">
    <source>
        <dbReference type="ARBA" id="ARBA00022475"/>
    </source>
</evidence>
<keyword evidence="5 10" id="KW-0479">Metal-binding</keyword>
<comment type="similarity">
    <text evidence="10">Belongs to the LpxH family.</text>
</comment>
<dbReference type="Proteomes" id="UP000244248">
    <property type="component" value="Unassembled WGS sequence"/>
</dbReference>
<dbReference type="GO" id="GO:0008758">
    <property type="term" value="F:UDP-2,3-diacylglucosamine hydrolase activity"/>
    <property type="evidence" value="ECO:0007669"/>
    <property type="project" value="UniProtKB-UniRule"/>
</dbReference>
<evidence type="ECO:0000256" key="7">
    <source>
        <dbReference type="ARBA" id="ARBA00023098"/>
    </source>
</evidence>
<dbReference type="GO" id="GO:0005737">
    <property type="term" value="C:cytoplasm"/>
    <property type="evidence" value="ECO:0007669"/>
    <property type="project" value="InterPro"/>
</dbReference>
<dbReference type="GO" id="GO:0009245">
    <property type="term" value="P:lipid A biosynthetic process"/>
    <property type="evidence" value="ECO:0007669"/>
    <property type="project" value="UniProtKB-UniRule"/>
</dbReference>
<evidence type="ECO:0000259" key="11">
    <source>
        <dbReference type="Pfam" id="PF00149"/>
    </source>
</evidence>
<feature type="binding site" evidence="10">
    <location>
        <position position="114"/>
    </location>
    <ligand>
        <name>Mn(2+)</name>
        <dbReference type="ChEBI" id="CHEBI:29035"/>
        <label>2</label>
    </ligand>
</feature>
<accession>A0A2T5MEZ1</accession>
<keyword evidence="7 10" id="KW-0443">Lipid metabolism</keyword>
<proteinExistence type="inferred from homology"/>
<comment type="function">
    <text evidence="10">Hydrolyzes the pyrophosphate bond of UDP-2,3-diacylglucosamine to yield 2,3-diacylglucosamine 1-phosphate (lipid X) and UMP by catalyzing the attack of water at the alpha-P atom. Involved in the biosynthesis of lipid A, a phosphorylated glycolipid that anchors the lipopolysaccharide to the outer membrane of the cell.</text>
</comment>
<feature type="binding site" evidence="10">
    <location>
        <position position="122"/>
    </location>
    <ligand>
        <name>substrate</name>
    </ligand>
</feature>
<dbReference type="InterPro" id="IPR004843">
    <property type="entry name" value="Calcineurin-like_PHP"/>
</dbReference>
<reference evidence="12 13" key="1">
    <citation type="submission" date="2018-04" db="EMBL/GenBank/DDBJ databases">
        <title>Novel species isolated from glacier.</title>
        <authorList>
            <person name="Liu Q."/>
            <person name="Xin Y.-H."/>
        </authorList>
    </citation>
    <scope>NUCLEOTIDE SEQUENCE [LARGE SCALE GENOMIC DNA]</scope>
    <source>
        <strain evidence="12 13">GT1R17</strain>
    </source>
</reference>
<keyword evidence="9 10" id="KW-0464">Manganese</keyword>
<dbReference type="PANTHER" id="PTHR34990:SF1">
    <property type="entry name" value="UDP-2,3-DIACYLGLUCOSAMINE HYDROLASE"/>
    <property type="match status" value="1"/>
</dbReference>
<dbReference type="InterPro" id="IPR029052">
    <property type="entry name" value="Metallo-depent_PP-like"/>
</dbReference>
<dbReference type="AlphaFoldDB" id="A0A2T5MEZ1"/>
<name>A0A2T5MEZ1_9GAMM</name>
<evidence type="ECO:0000256" key="4">
    <source>
        <dbReference type="ARBA" id="ARBA00022556"/>
    </source>
</evidence>
<dbReference type="InterPro" id="IPR010138">
    <property type="entry name" value="UDP-diacylglucosamine_Hdrlase"/>
</dbReference>
<dbReference type="PANTHER" id="PTHR34990">
    <property type="entry name" value="UDP-2,3-DIACYLGLUCOSAMINE HYDROLASE-RELATED"/>
    <property type="match status" value="1"/>
</dbReference>
<feature type="binding site" evidence="10">
    <location>
        <position position="8"/>
    </location>
    <ligand>
        <name>Mn(2+)</name>
        <dbReference type="ChEBI" id="CHEBI:29035"/>
        <label>1</label>
    </ligand>
</feature>
<evidence type="ECO:0000256" key="8">
    <source>
        <dbReference type="ARBA" id="ARBA00023136"/>
    </source>
</evidence>
<dbReference type="NCBIfam" id="NF003743">
    <property type="entry name" value="PRK05340.1"/>
    <property type="match status" value="1"/>
</dbReference>
<evidence type="ECO:0000313" key="13">
    <source>
        <dbReference type="Proteomes" id="UP000244248"/>
    </source>
</evidence>
<dbReference type="Pfam" id="PF00149">
    <property type="entry name" value="Metallophos"/>
    <property type="match status" value="1"/>
</dbReference>
<keyword evidence="8 10" id="KW-0472">Membrane</keyword>
<dbReference type="CDD" id="cd07398">
    <property type="entry name" value="MPP_YbbF-LpxH"/>
    <property type="match status" value="1"/>
</dbReference>
<evidence type="ECO:0000256" key="10">
    <source>
        <dbReference type="HAMAP-Rule" id="MF_00575"/>
    </source>
</evidence>
<comment type="subcellular location">
    <subcellularLocation>
        <location evidence="10">Cell inner membrane</location>
        <topology evidence="10">Peripheral membrane protein</topology>
        <orientation evidence="10">Cytoplasmic side</orientation>
    </subcellularLocation>
</comment>
<comment type="cofactor">
    <cofactor evidence="10">
        <name>Mn(2+)</name>
        <dbReference type="ChEBI" id="CHEBI:29035"/>
    </cofactor>
    <text evidence="10">Binds 2 Mn(2+) ions per subunit in a binuclear metal center.</text>
</comment>
<comment type="pathway">
    <text evidence="10">Glycolipid biosynthesis; lipid IV(A) biosynthesis; lipid IV(A) from (3R)-3-hydroxytetradecanoyl-[acyl-carrier-protein] and UDP-N-acetyl-alpha-D-glucosamine: step 4/6.</text>
</comment>
<comment type="catalytic activity">
    <reaction evidence="10">
        <text>UDP-2-N,3-O-bis[(3R)-3-hydroxytetradecanoyl]-alpha-D-glucosamine + H2O = 2-N,3-O-bis[(3R)-3-hydroxytetradecanoyl]-alpha-D-glucosaminyl 1-phosphate + UMP + 2 H(+)</text>
        <dbReference type="Rhea" id="RHEA:25213"/>
        <dbReference type="ChEBI" id="CHEBI:15377"/>
        <dbReference type="ChEBI" id="CHEBI:15378"/>
        <dbReference type="ChEBI" id="CHEBI:57865"/>
        <dbReference type="ChEBI" id="CHEBI:57957"/>
        <dbReference type="ChEBI" id="CHEBI:78847"/>
        <dbReference type="EC" id="3.6.1.54"/>
    </reaction>
</comment>
<dbReference type="OrthoDB" id="9783283at2"/>
<evidence type="ECO:0000256" key="3">
    <source>
        <dbReference type="ARBA" id="ARBA00022519"/>
    </source>
</evidence>
<gene>
    <name evidence="10" type="primary">lpxH</name>
    <name evidence="12" type="ORF">CJD38_12620</name>
</gene>
<feature type="binding site" evidence="10">
    <location>
        <position position="41"/>
    </location>
    <ligand>
        <name>Mn(2+)</name>
        <dbReference type="ChEBI" id="CHEBI:29035"/>
        <label>2</label>
    </ligand>
</feature>
<feature type="binding site" evidence="10">
    <location>
        <position position="195"/>
    </location>
    <ligand>
        <name>substrate</name>
    </ligand>
</feature>
<evidence type="ECO:0000256" key="5">
    <source>
        <dbReference type="ARBA" id="ARBA00022723"/>
    </source>
</evidence>
<evidence type="ECO:0000256" key="6">
    <source>
        <dbReference type="ARBA" id="ARBA00022801"/>
    </source>
</evidence>
<dbReference type="RefSeq" id="WP_107940714.1">
    <property type="nucleotide sequence ID" value="NZ_QANS01000004.1"/>
</dbReference>
<keyword evidence="1 10" id="KW-1003">Cell membrane</keyword>
<dbReference type="HAMAP" id="MF_00575">
    <property type="entry name" value="LpxH"/>
    <property type="match status" value="1"/>
</dbReference>
<keyword evidence="6 10" id="KW-0378">Hydrolase</keyword>
<keyword evidence="2 10" id="KW-0444">Lipid biosynthesis</keyword>
<dbReference type="UniPathway" id="UPA00359">
    <property type="reaction ID" value="UER00480"/>
</dbReference>
<keyword evidence="13" id="KW-1185">Reference proteome</keyword>
<sequence>MTTLLLSDLHLPAQPSRLREAFVEFLEGPARKAQQVFILGDLFEYWIGDDVGLQVYAREVSRIAALTAAGVDVYFMAGNRDFLVGKHFAQITGAQILRDPCAIKVSGITTLLSHGDVFCTDDVGYQKWRRISRNSFVQGLFRLMPRNWRERIAGDLRSQSANNKAAKSLEIMDVNDAAIAAAFKHHNVKRIIHGHTHRPADHRDAWGNERIVLADWTPTRKEYLEISESGLKRIALPL</sequence>
<dbReference type="EMBL" id="QANS01000004">
    <property type="protein sequence ID" value="PTU31127.1"/>
    <property type="molecule type" value="Genomic_DNA"/>
</dbReference>
<dbReference type="SUPFAM" id="SSF56300">
    <property type="entry name" value="Metallo-dependent phosphatases"/>
    <property type="match status" value="1"/>
</dbReference>